<dbReference type="PANTHER" id="PTHR40266">
    <property type="entry name" value="TOXIN HIGB-1"/>
    <property type="match status" value="1"/>
</dbReference>
<name>A0A2A4B6M4_9SPHN</name>
<dbReference type="InterPro" id="IPR007711">
    <property type="entry name" value="HigB-1"/>
</dbReference>
<organism evidence="1 2">
    <name type="scientific">Sphingomonas spermidinifaciens</name>
    <dbReference type="NCBI Taxonomy" id="1141889"/>
    <lineage>
        <taxon>Bacteria</taxon>
        <taxon>Pseudomonadati</taxon>
        <taxon>Pseudomonadota</taxon>
        <taxon>Alphaproteobacteria</taxon>
        <taxon>Sphingomonadales</taxon>
        <taxon>Sphingomonadaceae</taxon>
        <taxon>Sphingomonas</taxon>
    </lineage>
</organism>
<dbReference type="AlphaFoldDB" id="A0A2A4B6M4"/>
<sequence length="98" mass="11422">MRIEFANDHLARICTNEAHKLGLPISVITAARLKLLKLEAAPDERTLRNWKGLYYKKLSGDREGQRSVRINDQYRIVFRLLDDQRPPTILVIDIDDIH</sequence>
<proteinExistence type="predicted"/>
<accession>A0A2A4B6M4</accession>
<evidence type="ECO:0000313" key="2">
    <source>
        <dbReference type="Proteomes" id="UP000218366"/>
    </source>
</evidence>
<protein>
    <submittedName>
        <fullName evidence="1">Plasmid maintenance system killer</fullName>
    </submittedName>
</protein>
<dbReference type="PANTHER" id="PTHR40266:SF2">
    <property type="entry name" value="TOXIN HIGB-1"/>
    <property type="match status" value="1"/>
</dbReference>
<dbReference type="OrthoDB" id="9801102at2"/>
<dbReference type="RefSeq" id="WP_096342134.1">
    <property type="nucleotide sequence ID" value="NZ_NWMW01000001.1"/>
</dbReference>
<gene>
    <name evidence="1" type="ORF">COC42_05100</name>
</gene>
<evidence type="ECO:0000313" key="1">
    <source>
        <dbReference type="EMBL" id="PCD03730.1"/>
    </source>
</evidence>
<comment type="caution">
    <text evidence="1">The sequence shown here is derived from an EMBL/GenBank/DDBJ whole genome shotgun (WGS) entry which is preliminary data.</text>
</comment>
<keyword evidence="2" id="KW-1185">Reference proteome</keyword>
<dbReference type="SUPFAM" id="SSF143011">
    <property type="entry name" value="RelE-like"/>
    <property type="match status" value="1"/>
</dbReference>
<dbReference type="Pfam" id="PF05015">
    <property type="entry name" value="HigB-like_toxin"/>
    <property type="match status" value="1"/>
</dbReference>
<dbReference type="Proteomes" id="UP000218366">
    <property type="component" value="Unassembled WGS sequence"/>
</dbReference>
<dbReference type="InterPro" id="IPR035093">
    <property type="entry name" value="RelE/ParE_toxin_dom_sf"/>
</dbReference>
<dbReference type="Gene3D" id="3.30.2310.20">
    <property type="entry name" value="RelE-like"/>
    <property type="match status" value="1"/>
</dbReference>
<dbReference type="EMBL" id="NWMW01000001">
    <property type="protein sequence ID" value="PCD03730.1"/>
    <property type="molecule type" value="Genomic_DNA"/>
</dbReference>
<reference evidence="1 2" key="1">
    <citation type="submission" date="2017-09" db="EMBL/GenBank/DDBJ databases">
        <title>Sphingomonas spermidinifaciens 9NM-10, whole genome shotgun sequence.</title>
        <authorList>
            <person name="Feng G."/>
            <person name="Zhu H."/>
        </authorList>
    </citation>
    <scope>NUCLEOTIDE SEQUENCE [LARGE SCALE GENOMIC DNA]</scope>
    <source>
        <strain evidence="1 2">9NM-10</strain>
    </source>
</reference>